<dbReference type="InterPro" id="IPR027417">
    <property type="entry name" value="P-loop_NTPase"/>
</dbReference>
<evidence type="ECO:0000313" key="2">
    <source>
        <dbReference type="Proteomes" id="UP000075225"/>
    </source>
</evidence>
<reference evidence="2" key="1">
    <citation type="submission" date="2016-03" db="EMBL/GenBank/DDBJ databases">
        <authorList>
            <person name="Sibley D."/>
            <person name="Venepally P."/>
            <person name="Karamycheva S."/>
            <person name="Hadjithomas M."/>
            <person name="Khan A."/>
            <person name="Brunk B."/>
            <person name="Roos D."/>
            <person name="Caler E."/>
            <person name="Lorenzi H."/>
        </authorList>
    </citation>
    <scope>NUCLEOTIDE SEQUENCE [LARGE SCALE GENOMIC DNA]</scope>
    <source>
        <strain evidence="2">TgCatPRC2</strain>
    </source>
</reference>
<keyword evidence="1" id="KW-0418">Kinase</keyword>
<dbReference type="AlphaFoldDB" id="A0A151HNA4"/>
<protein>
    <submittedName>
        <fullName evidence="1">Putative adenylate kinase</fullName>
    </submittedName>
</protein>
<accession>A0A151HNA4</accession>
<dbReference type="EMBL" id="AHZP02000428">
    <property type="protein sequence ID" value="KYK70879.1"/>
    <property type="molecule type" value="Genomic_DNA"/>
</dbReference>
<dbReference type="GO" id="GO:0016301">
    <property type="term" value="F:kinase activity"/>
    <property type="evidence" value="ECO:0007669"/>
    <property type="project" value="UniProtKB-KW"/>
</dbReference>
<organism evidence="1 2">
    <name type="scientific">Toxoplasma gondii TgCatPRC2</name>
    <dbReference type="NCBI Taxonomy" id="1130821"/>
    <lineage>
        <taxon>Eukaryota</taxon>
        <taxon>Sar</taxon>
        <taxon>Alveolata</taxon>
        <taxon>Apicomplexa</taxon>
        <taxon>Conoidasida</taxon>
        <taxon>Coccidia</taxon>
        <taxon>Eucoccidiorida</taxon>
        <taxon>Eimeriorina</taxon>
        <taxon>Sarcocystidae</taxon>
        <taxon>Toxoplasma</taxon>
    </lineage>
</organism>
<dbReference type="Gene3D" id="3.40.50.300">
    <property type="entry name" value="P-loop containing nucleotide triphosphate hydrolases"/>
    <property type="match status" value="1"/>
</dbReference>
<name>A0A151HNA4_TOXGO</name>
<comment type="caution">
    <text evidence="1">The sequence shown here is derived from an EMBL/GenBank/DDBJ whole genome shotgun (WGS) entry which is preliminary data.</text>
</comment>
<evidence type="ECO:0000313" key="1">
    <source>
        <dbReference type="EMBL" id="KYK70879.1"/>
    </source>
</evidence>
<sequence length="726" mass="80185">MASTLKSLEISDTTSLMAMETRRKAFRSQDMNAVFADLEARGVLHTIDCDMLRDCPLAAANRSVGKRLCDLLSPLRPRATVIVGPFGYDTTPLALALSKFNDLLFLDCAALKAHALEIGNLQKLPEEKTEDSRFCAGAVQQALHRTRRTSAVLVNLPRTWSDAEFRLFDANVTVERVVCVRGAPQIDPLSRTQEPELHVRFVKSLTQFYSRKLKVIEVTDESERSAEDLATEIVSKTRGSSPSRLGQLHSRLFSLGWMLGTSSSLCRLAWTVEGETPVFCQGAERFPNSQDCLLLDLAGLRQGPRGTASARHSRPHARAFRVTALFLSETLIRAKMPELSQKKLKAVLDSPERLAAVLAKILEADTELQAAPGCLLVGYPATVAQASAFLKEGAKFEKLVQVSLPMEAVLQRLEEDEDQPDVDREEVERALNAYYVNEEALRRFFEPRGQLMTLDGTSPTAEAVCRSAFAPRVLLFPSAHLRPSFAKEIAAVIAQKMRGRVVDVAEFHTPVELLEACAFDACAFDARALEACALEACGVDCGNTQQARMDLSKPHKDRAAVGFTVADDARGQAPDEDVFRDLATAEPRDLAARQTPNAEVTALLLAELKRSSTEVLLVCGFPFACPVSSFTVLTREGEKKHSEPRRSLLANATLSDDNDMALRTWTTARLEGRRDRQTMSEAKKPRRFAPFVFLCKMQCALAAASRPRRRPLCPDPSTSTGMQHRR</sequence>
<gene>
    <name evidence="1" type="ORF">TGPRC2_269050</name>
</gene>
<dbReference type="Proteomes" id="UP000075225">
    <property type="component" value="Unassembled WGS sequence"/>
</dbReference>
<proteinExistence type="predicted"/>
<dbReference type="VEuPathDB" id="ToxoDB:TGPRC2_269050"/>
<keyword evidence="1" id="KW-0808">Transferase</keyword>